<comment type="similarity">
    <text evidence="1">Belongs to the 'GDSL' lipolytic enzyme family.</text>
</comment>
<sequence>MKKRIFILGLALLSLIMVMAVSQQSSAQINELYVFGDSLSDVGNMFRATGGTYPPNPPYFKGRYSNGLVWVEYLASSLEAASSPENNFAFGGATTGSNSMNGVPGLLTQVDSFTKANRKINPNGLFLVWAGANDYLYGASNPTQSIENLSRAIESLSKLGAKKIMVANLPDLGKIPATSNTSSSSLLSFVAKASNQTLAKSLDFLSKKLDSHTQIIALDVYSLYNEAFREPSKFGFINVTSACFNNITTCDLQDKFLFWDGIHPTTAAHRVLAEAALKALKAPSLNPTI</sequence>
<dbReference type="InterPro" id="IPR001087">
    <property type="entry name" value="GDSL"/>
</dbReference>
<protein>
    <submittedName>
        <fullName evidence="3">SGNH/GDSL hydrolase family protein</fullName>
    </submittedName>
</protein>
<dbReference type="EMBL" id="JACXAE010000049">
    <property type="protein sequence ID" value="MBD2773111.1"/>
    <property type="molecule type" value="Genomic_DNA"/>
</dbReference>
<evidence type="ECO:0000256" key="2">
    <source>
        <dbReference type="SAM" id="SignalP"/>
    </source>
</evidence>
<feature type="signal peptide" evidence="2">
    <location>
        <begin position="1"/>
        <end position="27"/>
    </location>
</feature>
<comment type="caution">
    <text evidence="3">The sequence shown here is derived from an EMBL/GenBank/DDBJ whole genome shotgun (WGS) entry which is preliminary data.</text>
</comment>
<evidence type="ECO:0000313" key="3">
    <source>
        <dbReference type="EMBL" id="MBD2773111.1"/>
    </source>
</evidence>
<evidence type="ECO:0000313" key="4">
    <source>
        <dbReference type="Proteomes" id="UP000629098"/>
    </source>
</evidence>
<organism evidence="3 4">
    <name type="scientific">Iningainema tapete BLCC-T55</name>
    <dbReference type="NCBI Taxonomy" id="2748662"/>
    <lineage>
        <taxon>Bacteria</taxon>
        <taxon>Bacillati</taxon>
        <taxon>Cyanobacteriota</taxon>
        <taxon>Cyanophyceae</taxon>
        <taxon>Nostocales</taxon>
        <taxon>Scytonemataceae</taxon>
        <taxon>Iningainema tapete</taxon>
    </lineage>
</organism>
<dbReference type="Gene3D" id="3.40.50.1110">
    <property type="entry name" value="SGNH hydrolase"/>
    <property type="match status" value="1"/>
</dbReference>
<dbReference type="SUPFAM" id="SSF52266">
    <property type="entry name" value="SGNH hydrolase"/>
    <property type="match status" value="1"/>
</dbReference>
<dbReference type="Pfam" id="PF00657">
    <property type="entry name" value="Lipase_GDSL"/>
    <property type="match status" value="1"/>
</dbReference>
<gene>
    <name evidence="3" type="ORF">ICL16_13820</name>
</gene>
<reference evidence="3" key="1">
    <citation type="submission" date="2020-09" db="EMBL/GenBank/DDBJ databases">
        <title>Iningainema tapete sp. nov. (Scytonemataceae, Cyanobacteria) from greenhouses in central Florida (USA) produces two types of nodularin with biosynthetic potential for microcystin-LR and anabaenopeptins.</title>
        <authorList>
            <person name="Berthold D.E."/>
            <person name="Lefler F.W."/>
            <person name="Huang I.-S."/>
            <person name="Abdulla H."/>
            <person name="Zimba P.V."/>
            <person name="Laughinghouse H.D. IV."/>
        </authorList>
    </citation>
    <scope>NUCLEOTIDE SEQUENCE</scope>
    <source>
        <strain evidence="3">BLCCT55</strain>
    </source>
</reference>
<dbReference type="InterPro" id="IPR036514">
    <property type="entry name" value="SGNH_hydro_sf"/>
</dbReference>
<dbReference type="AlphaFoldDB" id="A0A8J6XIP5"/>
<dbReference type="RefSeq" id="WP_190828510.1">
    <property type="nucleotide sequence ID" value="NZ_CAWPPI010000049.1"/>
</dbReference>
<feature type="chain" id="PRO_5035261711" evidence="2">
    <location>
        <begin position="28"/>
        <end position="289"/>
    </location>
</feature>
<keyword evidence="2" id="KW-0732">Signal</keyword>
<keyword evidence="4" id="KW-1185">Reference proteome</keyword>
<dbReference type="Proteomes" id="UP000629098">
    <property type="component" value="Unassembled WGS sequence"/>
</dbReference>
<keyword evidence="3" id="KW-0378">Hydrolase</keyword>
<dbReference type="GO" id="GO:0016788">
    <property type="term" value="F:hydrolase activity, acting on ester bonds"/>
    <property type="evidence" value="ECO:0007669"/>
    <property type="project" value="InterPro"/>
</dbReference>
<dbReference type="PANTHER" id="PTHR22835:SF659">
    <property type="entry name" value="GDSL LIPASE_ACYLHYDROLASE, PUTATIVE (AFU_ORTHOLOGUE AFUA_2G00510)-RELATED"/>
    <property type="match status" value="1"/>
</dbReference>
<proteinExistence type="inferred from homology"/>
<name>A0A8J6XIP5_9CYAN</name>
<evidence type="ECO:0000256" key="1">
    <source>
        <dbReference type="ARBA" id="ARBA00008668"/>
    </source>
</evidence>
<dbReference type="PANTHER" id="PTHR22835">
    <property type="entry name" value="ZINC FINGER FYVE DOMAIN CONTAINING PROTEIN"/>
    <property type="match status" value="1"/>
</dbReference>
<dbReference type="CDD" id="cd01846">
    <property type="entry name" value="fatty_acyltransferase_like"/>
    <property type="match status" value="1"/>
</dbReference>
<accession>A0A8J6XIP5</accession>